<feature type="domain" description="Beta-ketoacyl-[acyl-carrier-protein] synthase III C-terminal" evidence="4">
    <location>
        <begin position="252"/>
        <end position="341"/>
    </location>
</feature>
<keyword evidence="6" id="KW-1185">Reference proteome</keyword>
<dbReference type="NCBIfam" id="NF006720">
    <property type="entry name" value="PRK09258.1"/>
    <property type="match status" value="1"/>
</dbReference>
<accession>A0A517TWS7</accession>
<keyword evidence="2 5" id="KW-0012">Acyltransferase</keyword>
<keyword evidence="1 5" id="KW-0808">Transferase</keyword>
<organism evidence="5 6">
    <name type="scientific">Lacipirellula limnantheis</name>
    <dbReference type="NCBI Taxonomy" id="2528024"/>
    <lineage>
        <taxon>Bacteria</taxon>
        <taxon>Pseudomonadati</taxon>
        <taxon>Planctomycetota</taxon>
        <taxon>Planctomycetia</taxon>
        <taxon>Pirellulales</taxon>
        <taxon>Lacipirellulaceae</taxon>
        <taxon>Lacipirellula</taxon>
    </lineage>
</organism>
<dbReference type="PANTHER" id="PTHR34069:SF3">
    <property type="entry name" value="ACYL-COA:ACYL-COA ALKYLTRANSFERASE"/>
    <property type="match status" value="1"/>
</dbReference>
<dbReference type="EMBL" id="CP036339">
    <property type="protein sequence ID" value="QDT72824.1"/>
    <property type="molecule type" value="Genomic_DNA"/>
</dbReference>
<dbReference type="EC" id="2.3.1.180" evidence="5"/>
<dbReference type="GO" id="GO:0033818">
    <property type="term" value="F:beta-ketoacyl-acyl-carrier-protein synthase III activity"/>
    <property type="evidence" value="ECO:0007669"/>
    <property type="project" value="UniProtKB-EC"/>
</dbReference>
<dbReference type="PANTHER" id="PTHR34069">
    <property type="entry name" value="3-OXOACYL-[ACYL-CARRIER-PROTEIN] SYNTHASE 3"/>
    <property type="match status" value="1"/>
</dbReference>
<dbReference type="CDD" id="cd00830">
    <property type="entry name" value="KAS_III"/>
    <property type="match status" value="1"/>
</dbReference>
<dbReference type="RefSeq" id="WP_145432353.1">
    <property type="nucleotide sequence ID" value="NZ_CP036339.1"/>
</dbReference>
<dbReference type="SUPFAM" id="SSF53901">
    <property type="entry name" value="Thiolase-like"/>
    <property type="match status" value="1"/>
</dbReference>
<sequence length="341" mass="37127">MRYRRVYLESFGYTLPEEVVTTHELERRLTPAYERLRLPEGRLELMTGIRERRFYPPGTRPGEISIDSGRRALAASGIDPAQIGALVHGSVCRDYLEPATACGVHHALGLPAECLIYDVSNACLGILSGMVQVANMIELGQIRAGLVVGTEDGRSLVETTVERLNNDHSIDRRGVKPFIASLTIGSGSVGIVLCDEALSRERHRLLGGAVVANTEGHGLCQSEGLETFMRTDSEQLMLSGVETGRQTFEPFLREVGWSRGDIDKTICHQVGVAHRKLLFEQLELAESLDYSTFETLGNTGAAALPLTMALAAETGRFAKGDRVAMLGIGSGINCQMLGVEW</sequence>
<reference evidence="5 6" key="1">
    <citation type="submission" date="2019-02" db="EMBL/GenBank/DDBJ databases">
        <title>Deep-cultivation of Planctomycetes and their phenomic and genomic characterization uncovers novel biology.</title>
        <authorList>
            <person name="Wiegand S."/>
            <person name="Jogler M."/>
            <person name="Boedeker C."/>
            <person name="Pinto D."/>
            <person name="Vollmers J."/>
            <person name="Rivas-Marin E."/>
            <person name="Kohn T."/>
            <person name="Peeters S.H."/>
            <person name="Heuer A."/>
            <person name="Rast P."/>
            <person name="Oberbeckmann S."/>
            <person name="Bunk B."/>
            <person name="Jeske O."/>
            <person name="Meyerdierks A."/>
            <person name="Storesund J.E."/>
            <person name="Kallscheuer N."/>
            <person name="Luecker S."/>
            <person name="Lage O.M."/>
            <person name="Pohl T."/>
            <person name="Merkel B.J."/>
            <person name="Hornburger P."/>
            <person name="Mueller R.-W."/>
            <person name="Bruemmer F."/>
            <person name="Labrenz M."/>
            <person name="Spormann A.M."/>
            <person name="Op den Camp H."/>
            <person name="Overmann J."/>
            <person name="Amann R."/>
            <person name="Jetten M.S.M."/>
            <person name="Mascher T."/>
            <person name="Medema M.H."/>
            <person name="Devos D.P."/>
            <person name="Kaster A.-K."/>
            <person name="Ovreas L."/>
            <person name="Rohde M."/>
            <person name="Galperin M.Y."/>
            <person name="Jogler C."/>
        </authorList>
    </citation>
    <scope>NUCLEOTIDE SEQUENCE [LARGE SCALE GENOMIC DNA]</scope>
    <source>
        <strain evidence="5 6">I41</strain>
    </source>
</reference>
<evidence type="ECO:0000313" key="6">
    <source>
        <dbReference type="Proteomes" id="UP000317909"/>
    </source>
</evidence>
<proteinExistence type="predicted"/>
<evidence type="ECO:0000259" key="4">
    <source>
        <dbReference type="Pfam" id="PF08541"/>
    </source>
</evidence>
<evidence type="ECO:0000256" key="1">
    <source>
        <dbReference type="ARBA" id="ARBA00022679"/>
    </source>
</evidence>
<feature type="domain" description="Thiolase N-terminal" evidence="3">
    <location>
        <begin position="65"/>
        <end position="152"/>
    </location>
</feature>
<dbReference type="OrthoDB" id="9788274at2"/>
<evidence type="ECO:0000259" key="3">
    <source>
        <dbReference type="Pfam" id="PF00108"/>
    </source>
</evidence>
<evidence type="ECO:0000256" key="2">
    <source>
        <dbReference type="ARBA" id="ARBA00023315"/>
    </source>
</evidence>
<gene>
    <name evidence="5" type="primary">fabH_1</name>
    <name evidence="5" type="ORF">I41_20090</name>
</gene>
<dbReference type="Pfam" id="PF00108">
    <property type="entry name" value="Thiolase_N"/>
    <property type="match status" value="1"/>
</dbReference>
<dbReference type="KEGG" id="llh:I41_20090"/>
<dbReference type="GO" id="GO:0044550">
    <property type="term" value="P:secondary metabolite biosynthetic process"/>
    <property type="evidence" value="ECO:0007669"/>
    <property type="project" value="TreeGrafter"/>
</dbReference>
<dbReference type="Proteomes" id="UP000317909">
    <property type="component" value="Chromosome"/>
</dbReference>
<dbReference type="InterPro" id="IPR016039">
    <property type="entry name" value="Thiolase-like"/>
</dbReference>
<dbReference type="InterPro" id="IPR013747">
    <property type="entry name" value="ACP_syn_III_C"/>
</dbReference>
<dbReference type="Pfam" id="PF08541">
    <property type="entry name" value="ACP_syn_III_C"/>
    <property type="match status" value="1"/>
</dbReference>
<dbReference type="AlphaFoldDB" id="A0A517TWS7"/>
<protein>
    <submittedName>
        <fullName evidence="5">3-oxoacyl-[acyl-carrier-protein] synthase 3</fullName>
        <ecNumber evidence="5">2.3.1.180</ecNumber>
    </submittedName>
</protein>
<dbReference type="InterPro" id="IPR020616">
    <property type="entry name" value="Thiolase_N"/>
</dbReference>
<dbReference type="Gene3D" id="3.40.47.10">
    <property type="match status" value="2"/>
</dbReference>
<name>A0A517TWS7_9BACT</name>
<evidence type="ECO:0000313" key="5">
    <source>
        <dbReference type="EMBL" id="QDT72824.1"/>
    </source>
</evidence>